<evidence type="ECO:0000313" key="3">
    <source>
        <dbReference type="Proteomes" id="UP000887566"/>
    </source>
</evidence>
<feature type="region of interest" description="Disordered" evidence="1">
    <location>
        <begin position="25"/>
        <end position="47"/>
    </location>
</feature>
<accession>A0A914XFC1</accession>
<keyword evidence="2" id="KW-0732">Signal</keyword>
<dbReference type="WBParaSite" id="PSAMB.scaffold7803size7078.g30551.t1">
    <property type="protein sequence ID" value="PSAMB.scaffold7803size7078.g30551.t1"/>
    <property type="gene ID" value="PSAMB.scaffold7803size7078.g30551"/>
</dbReference>
<feature type="chain" id="PRO_5037617375" evidence="2">
    <location>
        <begin position="25"/>
        <end position="82"/>
    </location>
</feature>
<evidence type="ECO:0000256" key="1">
    <source>
        <dbReference type="SAM" id="MobiDB-lite"/>
    </source>
</evidence>
<feature type="signal peptide" evidence="2">
    <location>
        <begin position="1"/>
        <end position="24"/>
    </location>
</feature>
<name>A0A914XFC1_9BILA</name>
<keyword evidence="3" id="KW-1185">Reference proteome</keyword>
<sequence>MAATITRKLLLVALIIALLAVVDARSRNSDESGDNSESREKDSQMARAKRFIHETAEMLHLTNRYKRHARAVARNFQLIDGN</sequence>
<organism evidence="3 4">
    <name type="scientific">Plectus sambesii</name>
    <dbReference type="NCBI Taxonomy" id="2011161"/>
    <lineage>
        <taxon>Eukaryota</taxon>
        <taxon>Metazoa</taxon>
        <taxon>Ecdysozoa</taxon>
        <taxon>Nematoda</taxon>
        <taxon>Chromadorea</taxon>
        <taxon>Plectida</taxon>
        <taxon>Plectina</taxon>
        <taxon>Plectoidea</taxon>
        <taxon>Plectidae</taxon>
        <taxon>Plectus</taxon>
    </lineage>
</organism>
<dbReference type="Proteomes" id="UP000887566">
    <property type="component" value="Unplaced"/>
</dbReference>
<feature type="compositionally biased region" description="Basic and acidic residues" evidence="1">
    <location>
        <begin position="25"/>
        <end position="44"/>
    </location>
</feature>
<protein>
    <submittedName>
        <fullName evidence="4">Uncharacterized protein</fullName>
    </submittedName>
</protein>
<evidence type="ECO:0000313" key="4">
    <source>
        <dbReference type="WBParaSite" id="PSAMB.scaffold7803size7078.g30551.t1"/>
    </source>
</evidence>
<evidence type="ECO:0000256" key="2">
    <source>
        <dbReference type="SAM" id="SignalP"/>
    </source>
</evidence>
<proteinExistence type="predicted"/>
<dbReference type="AlphaFoldDB" id="A0A914XFC1"/>
<reference evidence="4" key="1">
    <citation type="submission" date="2022-11" db="UniProtKB">
        <authorList>
            <consortium name="WormBaseParasite"/>
        </authorList>
    </citation>
    <scope>IDENTIFICATION</scope>
</reference>